<evidence type="ECO:0000313" key="4">
    <source>
        <dbReference type="Proteomes" id="UP001549098"/>
    </source>
</evidence>
<name>A0ABV2F281_9BACL</name>
<evidence type="ECO:0000259" key="2">
    <source>
        <dbReference type="Pfam" id="PF14587"/>
    </source>
</evidence>
<keyword evidence="3" id="KW-0378">Hydrolase</keyword>
<proteinExistence type="predicted"/>
<dbReference type="PANTHER" id="PTHR42767">
    <property type="entry name" value="ENDO-BETA-1,6-GALACTANASE"/>
    <property type="match status" value="1"/>
</dbReference>
<feature type="domain" description="Endo-beta-1,6-galactanase-like" evidence="2">
    <location>
        <begin position="52"/>
        <end position="272"/>
    </location>
</feature>
<dbReference type="InterPro" id="IPR039743">
    <property type="entry name" value="6GAL/EXGAL"/>
</dbReference>
<sequence length="499" mass="54533">MPQPGWKRKRMIGLAAAGLVLAVIAGGGMLMKSAKEIGGTQPAAFESEPVHLKPEEAYEGFEGWGTSLAWWANVLGGWKDKQKENEVMDLLFDPDRGLGLTIVRYNIGGGENPELKELRPGGDVPGFQPEKGQWDWEADANQRSVLQGALKRGVTIAEAFSNSPPYWMTVSGSVTGAVDGGNNLKDDQYDAFADYLTEVVKRYRDEWGITFRTLDPLNEPSSNWWKKGNIQEGAHFTTDKQALLIRKVAASLASKGLTGTGVSAADDNSIDETVENLLAYDPETLDAISQINTHSYNGSRMEELRELAGKLGKPLWMSEYGTGGSEPHSHEDMSSVQELAERIMFDLKVMKPAAWVYWQAVEDEGAGNNWGFIHAGFTGKEQYAMTKQYYGMAQFSKFIRPGAAVIPTDDGRTLAAYDAEHGRLVLVIRNELSEKKVVFDLSGYSYPASAVAEVYQTSADSNLERLDDLKTSAAGLEITAADNSVTTVVIDGVSPKLNP</sequence>
<dbReference type="SUPFAM" id="SSF51445">
    <property type="entry name" value="(Trans)glycosidases"/>
    <property type="match status" value="1"/>
</dbReference>
<keyword evidence="4" id="KW-1185">Reference proteome</keyword>
<comment type="caution">
    <text evidence="3">The sequence shown here is derived from an EMBL/GenBank/DDBJ whole genome shotgun (WGS) entry which is preliminary data.</text>
</comment>
<feature type="transmembrane region" description="Helical" evidence="1">
    <location>
        <begin position="12"/>
        <end position="31"/>
    </location>
</feature>
<dbReference type="Pfam" id="PF14587">
    <property type="entry name" value="Glyco_hydr_30_2"/>
    <property type="match status" value="1"/>
</dbReference>
<dbReference type="EMBL" id="JBEPLV010000002">
    <property type="protein sequence ID" value="MET3545878.1"/>
    <property type="molecule type" value="Genomic_DNA"/>
</dbReference>
<keyword evidence="1" id="KW-0812">Transmembrane</keyword>
<gene>
    <name evidence="3" type="ORF">ABID47_002489</name>
</gene>
<keyword evidence="1" id="KW-0472">Membrane</keyword>
<dbReference type="PANTHER" id="PTHR42767:SF1">
    <property type="entry name" value="ENDO-BETA-1,6-GALACTANASE-LIKE DOMAIN-CONTAINING PROTEIN"/>
    <property type="match status" value="1"/>
</dbReference>
<dbReference type="GO" id="GO:0016787">
    <property type="term" value="F:hydrolase activity"/>
    <property type="evidence" value="ECO:0007669"/>
    <property type="project" value="UniProtKB-KW"/>
</dbReference>
<evidence type="ECO:0000313" key="3">
    <source>
        <dbReference type="EMBL" id="MET3545878.1"/>
    </source>
</evidence>
<accession>A0ABV2F281</accession>
<keyword evidence="1" id="KW-1133">Transmembrane helix</keyword>
<evidence type="ECO:0000256" key="1">
    <source>
        <dbReference type="SAM" id="Phobius"/>
    </source>
</evidence>
<dbReference type="Gene3D" id="2.60.40.1180">
    <property type="entry name" value="Golgi alpha-mannosidase II"/>
    <property type="match status" value="1"/>
</dbReference>
<dbReference type="Gene3D" id="3.20.20.80">
    <property type="entry name" value="Glycosidases"/>
    <property type="match status" value="1"/>
</dbReference>
<dbReference type="InterPro" id="IPR017853">
    <property type="entry name" value="GH"/>
</dbReference>
<dbReference type="Proteomes" id="UP001549098">
    <property type="component" value="Unassembled WGS sequence"/>
</dbReference>
<dbReference type="InterPro" id="IPR039514">
    <property type="entry name" value="6GAL-like"/>
</dbReference>
<dbReference type="RefSeq" id="WP_354497059.1">
    <property type="nucleotide sequence ID" value="NZ_JBEPLV010000002.1"/>
</dbReference>
<organism evidence="3 4">
    <name type="scientific">Paenibacillus favisporus</name>
    <dbReference type="NCBI Taxonomy" id="221028"/>
    <lineage>
        <taxon>Bacteria</taxon>
        <taxon>Bacillati</taxon>
        <taxon>Bacillota</taxon>
        <taxon>Bacilli</taxon>
        <taxon>Bacillales</taxon>
        <taxon>Paenibacillaceae</taxon>
        <taxon>Paenibacillus</taxon>
    </lineage>
</organism>
<reference evidence="3 4" key="1">
    <citation type="submission" date="2024-06" db="EMBL/GenBank/DDBJ databases">
        <title>Genomic Encyclopedia of Type Strains, Phase IV (KMG-IV): sequencing the most valuable type-strain genomes for metagenomic binning, comparative biology and taxonomic classification.</title>
        <authorList>
            <person name="Goeker M."/>
        </authorList>
    </citation>
    <scope>NUCLEOTIDE SEQUENCE [LARGE SCALE GENOMIC DNA]</scope>
    <source>
        <strain evidence="3 4">DSM 17253</strain>
    </source>
</reference>
<protein>
    <submittedName>
        <fullName evidence="3">O-glycosyl hydrolase</fullName>
    </submittedName>
</protein>
<dbReference type="InterPro" id="IPR013780">
    <property type="entry name" value="Glyco_hydro_b"/>
</dbReference>